<keyword evidence="3 12" id="KW-0436">Ligase</keyword>
<evidence type="ECO:0000256" key="10">
    <source>
        <dbReference type="PIRSR" id="PIRSR601233-1"/>
    </source>
</evidence>
<dbReference type="GO" id="GO:0042245">
    <property type="term" value="P:RNA repair"/>
    <property type="evidence" value="ECO:0007669"/>
    <property type="project" value="UniProtKB-KW"/>
</dbReference>
<evidence type="ECO:0000256" key="4">
    <source>
        <dbReference type="ARBA" id="ARBA00022723"/>
    </source>
</evidence>
<dbReference type="EMBL" id="UGAB01000002">
    <property type="protein sequence ID" value="STF44647.1"/>
    <property type="molecule type" value="Genomic_DNA"/>
</dbReference>
<evidence type="ECO:0000313" key="13">
    <source>
        <dbReference type="Proteomes" id="UP000254877"/>
    </source>
</evidence>
<feature type="binding site" evidence="11">
    <location>
        <begin position="127"/>
        <end position="130"/>
    </location>
    <ligand>
        <name>GMP</name>
        <dbReference type="ChEBI" id="CHEBI:58115"/>
    </ligand>
</feature>
<evidence type="ECO:0000256" key="7">
    <source>
        <dbReference type="ARBA" id="ARBA00023134"/>
    </source>
</evidence>
<evidence type="ECO:0000256" key="3">
    <source>
        <dbReference type="ARBA" id="ARBA00022598"/>
    </source>
</evidence>
<dbReference type="GO" id="GO:0006281">
    <property type="term" value="P:DNA repair"/>
    <property type="evidence" value="ECO:0007669"/>
    <property type="project" value="TreeGrafter"/>
</dbReference>
<keyword evidence="6" id="KW-0692">RNA repair</keyword>
<dbReference type="PANTHER" id="PTHR43749">
    <property type="entry name" value="RNA-SPLICING LIGASE RTCB"/>
    <property type="match status" value="1"/>
</dbReference>
<dbReference type="InterPro" id="IPR052915">
    <property type="entry name" value="RtcB-like"/>
</dbReference>
<dbReference type="AlphaFoldDB" id="A0A376JDF2"/>
<proteinExistence type="predicted"/>
<keyword evidence="5 11" id="KW-0547">Nucleotide-binding</keyword>
<keyword evidence="4" id="KW-0479">Metal-binding</keyword>
<comment type="cofactor">
    <cofactor evidence="1">
        <name>Mn(2+)</name>
        <dbReference type="ChEBI" id="CHEBI:29035"/>
    </cofactor>
</comment>
<evidence type="ECO:0000313" key="12">
    <source>
        <dbReference type="EMBL" id="STF44647.1"/>
    </source>
</evidence>
<dbReference type="GO" id="GO:0005525">
    <property type="term" value="F:GTP binding"/>
    <property type="evidence" value="ECO:0007669"/>
    <property type="project" value="UniProtKB-KW"/>
</dbReference>
<dbReference type="PANTHER" id="PTHR43749:SF2">
    <property type="entry name" value="RNA-SPLICING LIGASE RTCB"/>
    <property type="match status" value="1"/>
</dbReference>
<keyword evidence="7 11" id="KW-0342">GTP-binding</keyword>
<sequence>MHHLSRLDKAFLRKGIQLSRANNIVSLSRPSGASARVLLPDELPLEEKAVTQLLDFAEVKLPDHPGYVRQTCATPDFHPGNGVPVGAVVATTPARAGDLALIPGSMGDYSWLAVGCGNPEWLWSCSHGAGRSQRRQAMRSRATAESTLPWQCVTLREERRIEEAPAAYKDIGPVIEAQQEAGLIQPAVRFRPRLTFKG</sequence>
<dbReference type="GO" id="GO:0003909">
    <property type="term" value="F:DNA ligase activity"/>
    <property type="evidence" value="ECO:0007669"/>
    <property type="project" value="TreeGrafter"/>
</dbReference>
<dbReference type="Proteomes" id="UP000254877">
    <property type="component" value="Unassembled WGS sequence"/>
</dbReference>
<accession>A0A376JDF2</accession>
<evidence type="ECO:0000256" key="2">
    <source>
        <dbReference type="ARBA" id="ARBA00012726"/>
    </source>
</evidence>
<evidence type="ECO:0000256" key="1">
    <source>
        <dbReference type="ARBA" id="ARBA00001936"/>
    </source>
</evidence>
<feature type="active site" description="GMP-histidine intermediate" evidence="10">
    <location>
        <position position="127"/>
    </location>
</feature>
<dbReference type="InterPro" id="IPR036025">
    <property type="entry name" value="RtcB-like_sf"/>
</dbReference>
<gene>
    <name evidence="12" type="primary">rtcB_4</name>
    <name evidence="12" type="ORF">NCTC7928_05388</name>
</gene>
<protein>
    <recommendedName>
        <fullName evidence="2">3'-phosphate/5'-hydroxy nucleic acid ligase</fullName>
        <ecNumber evidence="2">6.5.1.8</ecNumber>
    </recommendedName>
</protein>
<dbReference type="SUPFAM" id="SSF103365">
    <property type="entry name" value="Hypothetical protein PH1602"/>
    <property type="match status" value="2"/>
</dbReference>
<dbReference type="GO" id="GO:0170057">
    <property type="term" value="F:RNA ligase (GTP) activity"/>
    <property type="evidence" value="ECO:0007669"/>
    <property type="project" value="UniProtKB-EC"/>
</dbReference>
<feature type="binding site" evidence="11">
    <location>
        <position position="110"/>
    </location>
    <ligand>
        <name>GMP</name>
        <dbReference type="ChEBI" id="CHEBI:58115"/>
    </ligand>
</feature>
<evidence type="ECO:0000256" key="5">
    <source>
        <dbReference type="ARBA" id="ARBA00022741"/>
    </source>
</evidence>
<reference evidence="12 13" key="1">
    <citation type="submission" date="2018-06" db="EMBL/GenBank/DDBJ databases">
        <authorList>
            <consortium name="Pathogen Informatics"/>
            <person name="Doyle S."/>
        </authorList>
    </citation>
    <scope>NUCLEOTIDE SEQUENCE [LARGE SCALE GENOMIC DNA]</scope>
    <source>
        <strain evidence="12 13">NCTC7928</strain>
    </source>
</reference>
<feature type="binding site" evidence="11">
    <location>
        <position position="197"/>
    </location>
    <ligand>
        <name>GMP</name>
        <dbReference type="ChEBI" id="CHEBI:58115"/>
    </ligand>
</feature>
<evidence type="ECO:0000256" key="11">
    <source>
        <dbReference type="PIRSR" id="PIRSR601233-2"/>
    </source>
</evidence>
<keyword evidence="8" id="KW-0464">Manganese</keyword>
<evidence type="ECO:0000256" key="9">
    <source>
        <dbReference type="ARBA" id="ARBA00047746"/>
    </source>
</evidence>
<evidence type="ECO:0000256" key="6">
    <source>
        <dbReference type="ARBA" id="ARBA00022800"/>
    </source>
</evidence>
<feature type="binding site" evidence="11">
    <location>
        <begin position="103"/>
        <end position="106"/>
    </location>
    <ligand>
        <name>GMP</name>
        <dbReference type="ChEBI" id="CHEBI:58115"/>
    </ligand>
</feature>
<dbReference type="RefSeq" id="WP_001571121.1">
    <property type="nucleotide sequence ID" value="NZ_BFLC01000004.1"/>
</dbReference>
<dbReference type="Pfam" id="PF01139">
    <property type="entry name" value="RtcB"/>
    <property type="match status" value="1"/>
</dbReference>
<dbReference type="EC" id="6.5.1.8" evidence="2"/>
<dbReference type="Gene3D" id="3.90.1860.10">
    <property type="entry name" value="tRNA-splicing ligase RtcB"/>
    <property type="match status" value="2"/>
</dbReference>
<organism evidence="12 13">
    <name type="scientific">Escherichia coli</name>
    <dbReference type="NCBI Taxonomy" id="562"/>
    <lineage>
        <taxon>Bacteria</taxon>
        <taxon>Pseudomonadati</taxon>
        <taxon>Pseudomonadota</taxon>
        <taxon>Gammaproteobacteria</taxon>
        <taxon>Enterobacterales</taxon>
        <taxon>Enterobacteriaceae</taxon>
        <taxon>Escherichia</taxon>
    </lineage>
</organism>
<comment type="catalytic activity">
    <reaction evidence="9">
        <text>a 3'-end 3'-phospho-ribonucleotide-RNA + a 5'-end dephospho-ribonucleoside-RNA + GTP = a ribonucleotidyl-ribonucleotide-RNA + GMP + diphosphate</text>
        <dbReference type="Rhea" id="RHEA:68076"/>
        <dbReference type="Rhea" id="RHEA-COMP:10463"/>
        <dbReference type="Rhea" id="RHEA-COMP:13936"/>
        <dbReference type="Rhea" id="RHEA-COMP:17355"/>
        <dbReference type="ChEBI" id="CHEBI:33019"/>
        <dbReference type="ChEBI" id="CHEBI:37565"/>
        <dbReference type="ChEBI" id="CHEBI:58115"/>
        <dbReference type="ChEBI" id="CHEBI:83062"/>
        <dbReference type="ChEBI" id="CHEBI:138284"/>
        <dbReference type="ChEBI" id="CHEBI:173118"/>
        <dbReference type="EC" id="6.5.1.8"/>
    </reaction>
</comment>
<dbReference type="GO" id="GO:0030145">
    <property type="term" value="F:manganese ion binding"/>
    <property type="evidence" value="ECO:0007669"/>
    <property type="project" value="TreeGrafter"/>
</dbReference>
<evidence type="ECO:0000256" key="8">
    <source>
        <dbReference type="ARBA" id="ARBA00023211"/>
    </source>
</evidence>
<dbReference type="InterPro" id="IPR001233">
    <property type="entry name" value="RtcB"/>
</dbReference>
<dbReference type="GO" id="GO:0006396">
    <property type="term" value="P:RNA processing"/>
    <property type="evidence" value="ECO:0007669"/>
    <property type="project" value="InterPro"/>
</dbReference>
<name>A0A376JDF2_ECOLX</name>